<dbReference type="GO" id="GO:0005524">
    <property type="term" value="F:ATP binding"/>
    <property type="evidence" value="ECO:0007669"/>
    <property type="project" value="UniProtKB-KW"/>
</dbReference>
<evidence type="ECO:0000256" key="1">
    <source>
        <dbReference type="ARBA" id="ARBA00022448"/>
    </source>
</evidence>
<organism evidence="5">
    <name type="scientific">freshwater metagenome</name>
    <dbReference type="NCBI Taxonomy" id="449393"/>
    <lineage>
        <taxon>unclassified sequences</taxon>
        <taxon>metagenomes</taxon>
        <taxon>ecological metagenomes</taxon>
    </lineage>
</organism>
<evidence type="ECO:0000259" key="4">
    <source>
        <dbReference type="PROSITE" id="PS50893"/>
    </source>
</evidence>
<dbReference type="SUPFAM" id="SSF52540">
    <property type="entry name" value="P-loop containing nucleoside triphosphate hydrolases"/>
    <property type="match status" value="1"/>
</dbReference>
<dbReference type="PANTHER" id="PTHR42939">
    <property type="entry name" value="ABC TRANSPORTER ATP-BINDING PROTEIN ALBC-RELATED"/>
    <property type="match status" value="1"/>
</dbReference>
<proteinExistence type="predicted"/>
<dbReference type="GO" id="GO:0016887">
    <property type="term" value="F:ATP hydrolysis activity"/>
    <property type="evidence" value="ECO:0007669"/>
    <property type="project" value="InterPro"/>
</dbReference>
<keyword evidence="3" id="KW-0067">ATP-binding</keyword>
<protein>
    <submittedName>
        <fullName evidence="5">Unannotated protein</fullName>
    </submittedName>
</protein>
<dbReference type="InterPro" id="IPR003593">
    <property type="entry name" value="AAA+_ATPase"/>
</dbReference>
<dbReference type="InterPro" id="IPR027417">
    <property type="entry name" value="P-loop_NTPase"/>
</dbReference>
<dbReference type="Gene3D" id="3.40.50.300">
    <property type="entry name" value="P-loop containing nucleotide triphosphate hydrolases"/>
    <property type="match status" value="1"/>
</dbReference>
<accession>A0A6J7E612</accession>
<keyword evidence="1" id="KW-0813">Transport</keyword>
<dbReference type="PANTHER" id="PTHR42939:SF1">
    <property type="entry name" value="ABC TRANSPORTER ATP-BINDING PROTEIN ALBC-RELATED"/>
    <property type="match status" value="1"/>
</dbReference>
<gene>
    <name evidence="5" type="ORF">UFOPK3444_01178</name>
</gene>
<feature type="domain" description="ABC transporter" evidence="4">
    <location>
        <begin position="9"/>
        <end position="228"/>
    </location>
</feature>
<dbReference type="Pfam" id="PF00005">
    <property type="entry name" value="ABC_tran"/>
    <property type="match status" value="1"/>
</dbReference>
<dbReference type="InterPro" id="IPR051782">
    <property type="entry name" value="ABC_Transporter_VariousFunc"/>
</dbReference>
<dbReference type="SMART" id="SM00382">
    <property type="entry name" value="AAA"/>
    <property type="match status" value="1"/>
</dbReference>
<sequence length="229" mass="24008">MGATGTNAVALEAVGRTYGERDALLGVTLTLPPGGSLAVLGANGAGKTTLLRLLAGLLRPTSGTATVLGSSLPKESWAIRGRIGLLAHDPMLYRALTVRENLAHQARLLSAPTERVDELIDAVGLSNRADEPLRTLSRGLIQRAAAARALLATPELMLLDEPYANLDPGGQSLLQPLLENNRSVVITGHDPEALLRGTDFAVGLKAGRVAFHAPSNQVSSADWKALYEG</sequence>
<name>A0A6J7E612_9ZZZZ</name>
<evidence type="ECO:0000256" key="3">
    <source>
        <dbReference type="ARBA" id="ARBA00022840"/>
    </source>
</evidence>
<dbReference type="InterPro" id="IPR003439">
    <property type="entry name" value="ABC_transporter-like_ATP-bd"/>
</dbReference>
<reference evidence="5" key="1">
    <citation type="submission" date="2020-05" db="EMBL/GenBank/DDBJ databases">
        <authorList>
            <person name="Chiriac C."/>
            <person name="Salcher M."/>
            <person name="Ghai R."/>
            <person name="Kavagutti S V."/>
        </authorList>
    </citation>
    <scope>NUCLEOTIDE SEQUENCE</scope>
</reference>
<dbReference type="PROSITE" id="PS50893">
    <property type="entry name" value="ABC_TRANSPORTER_2"/>
    <property type="match status" value="1"/>
</dbReference>
<dbReference type="AlphaFoldDB" id="A0A6J7E612"/>
<dbReference type="EMBL" id="CAFBLU010000020">
    <property type="protein sequence ID" value="CAB4878552.1"/>
    <property type="molecule type" value="Genomic_DNA"/>
</dbReference>
<keyword evidence="2" id="KW-0547">Nucleotide-binding</keyword>
<evidence type="ECO:0000256" key="2">
    <source>
        <dbReference type="ARBA" id="ARBA00022741"/>
    </source>
</evidence>
<evidence type="ECO:0000313" key="5">
    <source>
        <dbReference type="EMBL" id="CAB4878552.1"/>
    </source>
</evidence>